<dbReference type="Proteomes" id="UP000274756">
    <property type="component" value="Unassembled WGS sequence"/>
</dbReference>
<organism evidence="2 4">
    <name type="scientific">Dracunculus medinensis</name>
    <name type="common">Guinea worm</name>
    <dbReference type="NCBI Taxonomy" id="318479"/>
    <lineage>
        <taxon>Eukaryota</taxon>
        <taxon>Metazoa</taxon>
        <taxon>Ecdysozoa</taxon>
        <taxon>Nematoda</taxon>
        <taxon>Chromadorea</taxon>
        <taxon>Rhabditida</taxon>
        <taxon>Spirurina</taxon>
        <taxon>Dracunculoidea</taxon>
        <taxon>Dracunculidae</taxon>
        <taxon>Dracunculus</taxon>
    </lineage>
</organism>
<dbReference type="Proteomes" id="UP000038040">
    <property type="component" value="Unplaced"/>
</dbReference>
<sequence length="77" mass="9122">MPRELRDIQTLRDRLKRVDFRGTVDYNEANLVSTGTLIHHVTPLSIVCMSIPTRLFIAKFYHKERAPSRFRIKATWH</sequence>
<reference evidence="4" key="1">
    <citation type="submission" date="2017-02" db="UniProtKB">
        <authorList>
            <consortium name="WormBaseParasite"/>
        </authorList>
    </citation>
    <scope>IDENTIFICATION</scope>
</reference>
<name>A0A0N4UHG5_DRAME</name>
<protein>
    <submittedName>
        <fullName evidence="4">DUF4440 domain-containing protein</fullName>
    </submittedName>
</protein>
<gene>
    <name evidence="1" type="ORF">DME_LOCUS9794</name>
</gene>
<evidence type="ECO:0000313" key="4">
    <source>
        <dbReference type="WBParaSite" id="DME_0000699501-mRNA-1"/>
    </source>
</evidence>
<evidence type="ECO:0000313" key="1">
    <source>
        <dbReference type="EMBL" id="VDN59821.1"/>
    </source>
</evidence>
<proteinExistence type="predicted"/>
<dbReference type="AlphaFoldDB" id="A0A0N4UHG5"/>
<dbReference type="EMBL" id="UYYG01001191">
    <property type="protein sequence ID" value="VDN59821.1"/>
    <property type="molecule type" value="Genomic_DNA"/>
</dbReference>
<keyword evidence="3" id="KW-1185">Reference proteome</keyword>
<evidence type="ECO:0000313" key="2">
    <source>
        <dbReference type="Proteomes" id="UP000038040"/>
    </source>
</evidence>
<reference evidence="1 3" key="2">
    <citation type="submission" date="2018-11" db="EMBL/GenBank/DDBJ databases">
        <authorList>
            <consortium name="Pathogen Informatics"/>
        </authorList>
    </citation>
    <scope>NUCLEOTIDE SEQUENCE [LARGE SCALE GENOMIC DNA]</scope>
</reference>
<accession>A0A0N4UHG5</accession>
<dbReference type="WBParaSite" id="DME_0000699501-mRNA-1">
    <property type="protein sequence ID" value="DME_0000699501-mRNA-1"/>
    <property type="gene ID" value="DME_0000699501"/>
</dbReference>
<evidence type="ECO:0000313" key="3">
    <source>
        <dbReference type="Proteomes" id="UP000274756"/>
    </source>
</evidence>